<comment type="caution">
    <text evidence="1">The sequence shown here is derived from an EMBL/GenBank/DDBJ whole genome shotgun (WGS) entry which is preliminary data.</text>
</comment>
<keyword evidence="2" id="KW-1185">Reference proteome</keyword>
<gene>
    <name evidence="1" type="ORF">PHJA_001451700</name>
</gene>
<dbReference type="EMBL" id="BMAC01000300">
    <property type="protein sequence ID" value="GFP93074.1"/>
    <property type="molecule type" value="Genomic_DNA"/>
</dbReference>
<proteinExistence type="predicted"/>
<dbReference type="Proteomes" id="UP000653305">
    <property type="component" value="Unassembled WGS sequence"/>
</dbReference>
<evidence type="ECO:0000313" key="1">
    <source>
        <dbReference type="EMBL" id="GFP93074.1"/>
    </source>
</evidence>
<reference evidence="1" key="1">
    <citation type="submission" date="2020-07" db="EMBL/GenBank/DDBJ databases">
        <title>Ethylene signaling mediates host invasion by parasitic plants.</title>
        <authorList>
            <person name="Yoshida S."/>
        </authorList>
    </citation>
    <scope>NUCLEOTIDE SEQUENCE</scope>
    <source>
        <strain evidence="1">Okayama</strain>
    </source>
</reference>
<sequence>MTIISSSRNLLSALSSPHAAFTLMIRSSRLRFRIPPGNKGIEQSQVPTTRGCRSIAHLRCHTARYI</sequence>
<protein>
    <submittedName>
        <fullName evidence="1">RAS-related protein raba1f</fullName>
    </submittedName>
</protein>
<accession>A0A830C9I0</accession>
<name>A0A830C9I0_9LAMI</name>
<dbReference type="AlphaFoldDB" id="A0A830C9I0"/>
<evidence type="ECO:0000313" key="2">
    <source>
        <dbReference type="Proteomes" id="UP000653305"/>
    </source>
</evidence>
<organism evidence="1 2">
    <name type="scientific">Phtheirospermum japonicum</name>
    <dbReference type="NCBI Taxonomy" id="374723"/>
    <lineage>
        <taxon>Eukaryota</taxon>
        <taxon>Viridiplantae</taxon>
        <taxon>Streptophyta</taxon>
        <taxon>Embryophyta</taxon>
        <taxon>Tracheophyta</taxon>
        <taxon>Spermatophyta</taxon>
        <taxon>Magnoliopsida</taxon>
        <taxon>eudicotyledons</taxon>
        <taxon>Gunneridae</taxon>
        <taxon>Pentapetalae</taxon>
        <taxon>asterids</taxon>
        <taxon>lamiids</taxon>
        <taxon>Lamiales</taxon>
        <taxon>Orobanchaceae</taxon>
        <taxon>Orobanchaceae incertae sedis</taxon>
        <taxon>Phtheirospermum</taxon>
    </lineage>
</organism>